<gene>
    <name evidence="2" type="ORF">PHAECO_LOCUS9208</name>
</gene>
<dbReference type="SMART" id="SM00708">
    <property type="entry name" value="PhBP"/>
    <property type="match status" value="1"/>
</dbReference>
<dbReference type="InterPro" id="IPR036728">
    <property type="entry name" value="PBP_GOBP_sf"/>
</dbReference>
<reference evidence="2" key="2">
    <citation type="submission" date="2022-10" db="EMBL/GenBank/DDBJ databases">
        <authorList>
            <consortium name="ENA_rothamsted_submissions"/>
            <consortium name="culmorum"/>
            <person name="King R."/>
        </authorList>
    </citation>
    <scope>NUCLEOTIDE SEQUENCE</scope>
</reference>
<dbReference type="InterPro" id="IPR006170">
    <property type="entry name" value="PBP/GOBP"/>
</dbReference>
<sequence length="151" mass="17497">MVSEMEILFCLSVFLGITSTFAQMDESKYNVALKEFSKALHDECVKHHKVTDDEIWKLKTGIFDDNNDEMKNYVLCLWKESGTLDLSTFRLSKLLVEVYIPKELNNGDHVTMYLDCTTRGRELPTGTPLKERTWTVAKCLQQTDPENFVMF</sequence>
<organism evidence="2 3">
    <name type="scientific">Phaedon cochleariae</name>
    <name type="common">Mustard beetle</name>
    <dbReference type="NCBI Taxonomy" id="80249"/>
    <lineage>
        <taxon>Eukaryota</taxon>
        <taxon>Metazoa</taxon>
        <taxon>Ecdysozoa</taxon>
        <taxon>Arthropoda</taxon>
        <taxon>Hexapoda</taxon>
        <taxon>Insecta</taxon>
        <taxon>Pterygota</taxon>
        <taxon>Neoptera</taxon>
        <taxon>Endopterygota</taxon>
        <taxon>Coleoptera</taxon>
        <taxon>Polyphaga</taxon>
        <taxon>Cucujiformia</taxon>
        <taxon>Chrysomeloidea</taxon>
        <taxon>Chrysomelidae</taxon>
        <taxon>Chrysomelinae</taxon>
        <taxon>Chrysomelini</taxon>
        <taxon>Phaedon</taxon>
    </lineage>
</organism>
<evidence type="ECO:0000313" key="3">
    <source>
        <dbReference type="Proteomes" id="UP001153737"/>
    </source>
</evidence>
<dbReference type="CDD" id="cd23992">
    <property type="entry name" value="PBP_GOBP"/>
    <property type="match status" value="1"/>
</dbReference>
<dbReference type="AlphaFoldDB" id="A0A9P0GPG6"/>
<dbReference type="SUPFAM" id="SSF47565">
    <property type="entry name" value="Insect pheromone/odorant-binding proteins"/>
    <property type="match status" value="1"/>
</dbReference>
<evidence type="ECO:0000313" key="2">
    <source>
        <dbReference type="EMBL" id="CAH1171126.1"/>
    </source>
</evidence>
<dbReference type="GO" id="GO:0005549">
    <property type="term" value="F:odorant binding"/>
    <property type="evidence" value="ECO:0007669"/>
    <property type="project" value="InterPro"/>
</dbReference>
<keyword evidence="1" id="KW-0732">Signal</keyword>
<evidence type="ECO:0000256" key="1">
    <source>
        <dbReference type="SAM" id="SignalP"/>
    </source>
</evidence>
<dbReference type="Gene3D" id="1.10.238.20">
    <property type="entry name" value="Pheromone/general odorant binding protein domain"/>
    <property type="match status" value="1"/>
</dbReference>
<feature type="chain" id="PRO_5040164686" evidence="1">
    <location>
        <begin position="23"/>
        <end position="151"/>
    </location>
</feature>
<proteinExistence type="predicted"/>
<dbReference type="EMBL" id="OU896711">
    <property type="protein sequence ID" value="CAH1171126.1"/>
    <property type="molecule type" value="Genomic_DNA"/>
</dbReference>
<protein>
    <submittedName>
        <fullName evidence="2">Uncharacterized protein</fullName>
    </submittedName>
</protein>
<accession>A0A9P0GPG6</accession>
<keyword evidence="3" id="KW-1185">Reference proteome</keyword>
<name>A0A9P0GPG6_PHACE</name>
<dbReference type="Pfam" id="PF01395">
    <property type="entry name" value="PBP_GOBP"/>
    <property type="match status" value="1"/>
</dbReference>
<feature type="signal peptide" evidence="1">
    <location>
        <begin position="1"/>
        <end position="22"/>
    </location>
</feature>
<dbReference type="OrthoDB" id="6702328at2759"/>
<reference evidence="2" key="1">
    <citation type="submission" date="2022-01" db="EMBL/GenBank/DDBJ databases">
        <authorList>
            <person name="King R."/>
        </authorList>
    </citation>
    <scope>NUCLEOTIDE SEQUENCE</scope>
</reference>
<dbReference type="Proteomes" id="UP001153737">
    <property type="component" value="Chromosome 5"/>
</dbReference>